<evidence type="ECO:0000313" key="2">
    <source>
        <dbReference type="Proteomes" id="UP000285777"/>
    </source>
</evidence>
<dbReference type="EMBL" id="QRLF01000062">
    <property type="protein sequence ID" value="RHI82891.1"/>
    <property type="molecule type" value="Genomic_DNA"/>
</dbReference>
<evidence type="ECO:0000313" key="1">
    <source>
        <dbReference type="EMBL" id="RHI82891.1"/>
    </source>
</evidence>
<dbReference type="Proteomes" id="UP000285777">
    <property type="component" value="Unassembled WGS sequence"/>
</dbReference>
<protein>
    <submittedName>
        <fullName evidence="1">Uncharacterized protein</fullName>
    </submittedName>
</protein>
<reference evidence="1 2" key="1">
    <citation type="submission" date="2018-08" db="EMBL/GenBank/DDBJ databases">
        <title>A genome reference for cultivated species of the human gut microbiota.</title>
        <authorList>
            <person name="Zou Y."/>
            <person name="Xue W."/>
            <person name="Luo G."/>
        </authorList>
    </citation>
    <scope>NUCLEOTIDE SEQUENCE [LARGE SCALE GENOMIC DNA]</scope>
    <source>
        <strain evidence="1 2">AM13-21</strain>
    </source>
</reference>
<organism evidence="1 2">
    <name type="scientific">Phocaeicola vulgatus</name>
    <name type="common">Bacteroides vulgatus</name>
    <dbReference type="NCBI Taxonomy" id="821"/>
    <lineage>
        <taxon>Bacteria</taxon>
        <taxon>Pseudomonadati</taxon>
        <taxon>Bacteroidota</taxon>
        <taxon>Bacteroidia</taxon>
        <taxon>Bacteroidales</taxon>
        <taxon>Bacteroidaceae</taxon>
        <taxon>Phocaeicola</taxon>
    </lineage>
</organism>
<proteinExistence type="predicted"/>
<comment type="caution">
    <text evidence="1">The sequence shown here is derived from an EMBL/GenBank/DDBJ whole genome shotgun (WGS) entry which is preliminary data.</text>
</comment>
<name>A0A415BFU5_PHOVU</name>
<dbReference type="AlphaFoldDB" id="A0A415BFU5"/>
<gene>
    <name evidence="1" type="ORF">DW150_21895</name>
</gene>
<accession>A0A415BFU5</accession>
<dbReference type="RefSeq" id="WP_118292213.1">
    <property type="nucleotide sequence ID" value="NZ_QRLF01000062.1"/>
</dbReference>
<sequence>MKDEVTLFLEKNIIGKILFTNEVVYKLDNGKLEGIYNDQMIFSNLVKTENGFKFNMTTITHELIYNLDENGMRTIIAKDYTGTSVFCYELAMRKSTNQLTGYMHCISTTVQKHMMEAVVCGIFDVIFDGKELRWQENQLLYRDNPLGEDKYKPTAFDSKARLYLDEGKVVFEYLPIHWDVNPNTFRKKLSKDDYPPYISKER</sequence>